<protein>
    <submittedName>
        <fullName evidence="3">2-phospho-L-lactate transferase</fullName>
        <ecNumber evidence="3">2.7.8.28</ecNumber>
    </submittedName>
</protein>
<dbReference type="InterPro" id="IPR038136">
    <property type="entry name" value="CofD-like_dom_sf"/>
</dbReference>
<dbReference type="PANTHER" id="PTHR43007:SF1">
    <property type="entry name" value="2-PHOSPHO-L-LACTATE TRANSFERASE"/>
    <property type="match status" value="1"/>
</dbReference>
<keyword evidence="1 3" id="KW-0808">Transferase</keyword>
<sequence>MRIVVLAGGIGGARFLRGLKAAEPAADITVIGNTGDDIHLFGLKVCPDLDTVMYTLGGGIHEEQGWGRADETFAVKEELAAYGVGPEWFGLGDRDFATHIVRTQMLGAGYPLSAVTEALCARWKPGVRLIPMSDDRVETHVLVELDGTRKAVHFQEYWVRLRASVPAHAVVPVGAEGAKPAPGVLEAIAEADVILFPPSNPVVSVGTILAVPGVREAIAEAGVPVVGLSPIIGGSPVRGMADKVLAAVGVESTAAAVAAHYGSGLLDGWLVDTVDAGAVEEVEAAGIRCRAVPLLMADLDATTRMAREALTLAEEVRA</sequence>
<gene>
    <name evidence="3" type="ORF">ITX44_10345</name>
</gene>
<dbReference type="CDD" id="cd07186">
    <property type="entry name" value="CofD_like"/>
    <property type="match status" value="1"/>
</dbReference>
<dbReference type="RefSeq" id="WP_205356815.1">
    <property type="nucleotide sequence ID" value="NZ_JADKYB010000005.1"/>
</dbReference>
<keyword evidence="4" id="KW-1185">Reference proteome</keyword>
<evidence type="ECO:0000313" key="4">
    <source>
        <dbReference type="Proteomes" id="UP000749040"/>
    </source>
</evidence>
<proteinExistence type="inferred from homology"/>
<comment type="caution">
    <text evidence="3">The sequence shown here is derived from an EMBL/GenBank/DDBJ whole genome shotgun (WGS) entry which is preliminary data.</text>
</comment>
<evidence type="ECO:0000256" key="1">
    <source>
        <dbReference type="ARBA" id="ARBA00022679"/>
    </source>
</evidence>
<accession>A0ABS2TNL4</accession>
<dbReference type="EC" id="2.7.8.28" evidence="3"/>
<dbReference type="InterPro" id="IPR010115">
    <property type="entry name" value="FbiA/CofD"/>
</dbReference>
<dbReference type="Gene3D" id="1.10.8.240">
    <property type="entry name" value="CofD-like domain"/>
    <property type="match status" value="1"/>
</dbReference>
<dbReference type="Pfam" id="PF01933">
    <property type="entry name" value="CofD"/>
    <property type="match status" value="1"/>
</dbReference>
<dbReference type="PANTHER" id="PTHR43007">
    <property type="entry name" value="2-PHOSPHO-L-LACTATE TRANSFERASE"/>
    <property type="match status" value="1"/>
</dbReference>
<organism evidence="3 4">
    <name type="scientific">Actinacidiphila acididurans</name>
    <dbReference type="NCBI Taxonomy" id="2784346"/>
    <lineage>
        <taxon>Bacteria</taxon>
        <taxon>Bacillati</taxon>
        <taxon>Actinomycetota</taxon>
        <taxon>Actinomycetes</taxon>
        <taxon>Kitasatosporales</taxon>
        <taxon>Streptomycetaceae</taxon>
        <taxon>Actinacidiphila</taxon>
    </lineage>
</organism>
<name>A0ABS2TNL4_9ACTN</name>
<dbReference type="EMBL" id="JADKYB010000005">
    <property type="protein sequence ID" value="MBM9504932.1"/>
    <property type="molecule type" value="Genomic_DNA"/>
</dbReference>
<evidence type="ECO:0000256" key="2">
    <source>
        <dbReference type="ARBA" id="ARBA00022842"/>
    </source>
</evidence>
<dbReference type="HAMAP" id="MF_01257">
    <property type="entry name" value="CofD"/>
    <property type="match status" value="1"/>
</dbReference>
<reference evidence="3 4" key="1">
    <citation type="submission" date="2021-01" db="EMBL/GenBank/DDBJ databases">
        <title>Streptomyces acididurans sp. nov., isolated from a peat swamp forest soil.</title>
        <authorList>
            <person name="Chantavorakit T."/>
            <person name="Duangmal K."/>
        </authorList>
    </citation>
    <scope>NUCLEOTIDE SEQUENCE [LARGE SCALE GENOMIC DNA]</scope>
    <source>
        <strain evidence="3 4">KK5PA1</strain>
    </source>
</reference>
<dbReference type="SUPFAM" id="SSF142338">
    <property type="entry name" value="CofD-like"/>
    <property type="match status" value="1"/>
</dbReference>
<dbReference type="Gene3D" id="3.40.50.10680">
    <property type="entry name" value="CofD-like domains"/>
    <property type="match status" value="1"/>
</dbReference>
<keyword evidence="2" id="KW-0460">Magnesium</keyword>
<dbReference type="InterPro" id="IPR002882">
    <property type="entry name" value="CofD"/>
</dbReference>
<dbReference type="GO" id="GO:0043743">
    <property type="term" value="F:LPPG:FO 2-phospho-L-lactate transferase activity"/>
    <property type="evidence" value="ECO:0007669"/>
    <property type="project" value="UniProtKB-EC"/>
</dbReference>
<dbReference type="NCBIfam" id="TIGR01819">
    <property type="entry name" value="F420_cofD"/>
    <property type="match status" value="1"/>
</dbReference>
<dbReference type="Proteomes" id="UP000749040">
    <property type="component" value="Unassembled WGS sequence"/>
</dbReference>
<evidence type="ECO:0000313" key="3">
    <source>
        <dbReference type="EMBL" id="MBM9504932.1"/>
    </source>
</evidence>